<evidence type="ECO:0000313" key="4">
    <source>
        <dbReference type="Proteomes" id="UP000813462"/>
    </source>
</evidence>
<evidence type="ECO:0000259" key="1">
    <source>
        <dbReference type="Pfam" id="PF21530"/>
    </source>
</evidence>
<dbReference type="Proteomes" id="UP000813462">
    <property type="component" value="Unassembled WGS sequence"/>
</dbReference>
<comment type="caution">
    <text evidence="3">The sequence shown here is derived from an EMBL/GenBank/DDBJ whole genome shotgun (WGS) entry which is preliminary data.</text>
</comment>
<accession>A0A978VUL6</accession>
<dbReference type="GO" id="GO:0006260">
    <property type="term" value="P:DNA replication"/>
    <property type="evidence" value="ECO:0007669"/>
    <property type="project" value="TreeGrafter"/>
</dbReference>
<dbReference type="InterPro" id="IPR027417">
    <property type="entry name" value="P-loop_NTPase"/>
</dbReference>
<dbReference type="Pfam" id="PF23622">
    <property type="entry name" value="LRR_At1g61320_AtMIF1"/>
    <property type="match status" value="1"/>
</dbReference>
<evidence type="ECO:0000259" key="2">
    <source>
        <dbReference type="Pfam" id="PF23622"/>
    </source>
</evidence>
<dbReference type="InterPro" id="IPR055357">
    <property type="entry name" value="LRR_At1g61320_AtMIF1"/>
</dbReference>
<protein>
    <recommendedName>
        <fullName evidence="5">DNA helicase</fullName>
    </recommendedName>
</protein>
<reference evidence="3" key="1">
    <citation type="journal article" date="2021" name="Front. Plant Sci.">
        <title>Chromosome-Scale Genome Assembly for Chinese Sour Jujube and Insights Into Its Genome Evolution and Domestication Signature.</title>
        <authorList>
            <person name="Shen L.-Y."/>
            <person name="Luo H."/>
            <person name="Wang X.-L."/>
            <person name="Wang X.-M."/>
            <person name="Qiu X.-J."/>
            <person name="Liu H."/>
            <person name="Zhou S.-S."/>
            <person name="Jia K.-H."/>
            <person name="Nie S."/>
            <person name="Bao Y.-T."/>
            <person name="Zhang R.-G."/>
            <person name="Yun Q.-Z."/>
            <person name="Chai Y.-H."/>
            <person name="Lu J.-Y."/>
            <person name="Li Y."/>
            <person name="Zhao S.-W."/>
            <person name="Mao J.-F."/>
            <person name="Jia S.-G."/>
            <person name="Mao Y.-M."/>
        </authorList>
    </citation>
    <scope>NUCLEOTIDE SEQUENCE</scope>
    <source>
        <strain evidence="3">AT0</strain>
        <tissue evidence="3">Leaf</tissue>
    </source>
</reference>
<feature type="domain" description="At1g61320/AtMIF1 LRR" evidence="2">
    <location>
        <begin position="328"/>
        <end position="523"/>
    </location>
</feature>
<evidence type="ECO:0000313" key="3">
    <source>
        <dbReference type="EMBL" id="KAH7542511.1"/>
    </source>
</evidence>
<feature type="domain" description="DNA helicase Pif1-like 2B" evidence="1">
    <location>
        <begin position="130"/>
        <end position="176"/>
    </location>
</feature>
<dbReference type="SUPFAM" id="SSF52047">
    <property type="entry name" value="RNI-like"/>
    <property type="match status" value="1"/>
</dbReference>
<dbReference type="SUPFAM" id="SSF52540">
    <property type="entry name" value="P-loop containing nucleoside triphosphate hydrolases"/>
    <property type="match status" value="1"/>
</dbReference>
<dbReference type="PANTHER" id="PTHR23274">
    <property type="entry name" value="DNA HELICASE-RELATED"/>
    <property type="match status" value="1"/>
</dbReference>
<dbReference type="InterPro" id="IPR049163">
    <property type="entry name" value="Pif1-like_2B_dom"/>
</dbReference>
<proteinExistence type="predicted"/>
<dbReference type="EMBL" id="JAEACU010000002">
    <property type="protein sequence ID" value="KAH7542511.1"/>
    <property type="molecule type" value="Genomic_DNA"/>
</dbReference>
<name>A0A978VUL6_ZIZJJ</name>
<dbReference type="AlphaFoldDB" id="A0A978VUL6"/>
<sequence length="578" mass="65640">MRFQSIDLDINKDELKAVLEWISSSGEGTIGGPNDGHAMIDIFDDLLIKNTENSVASIVNSMYPSFSENINDPSYLQERSILPPTLDFVESINEYVISLNRTEENTYLSSNATCKSDSNIVLIGDLHTPEFLNAIKCSGMLNHQLKLKVGVPVMLLRNVDHSSGLCNGTRLVITRLGNHVLERKVISGSNAGFKVFISRMTLTPLDPRLHFKFKRRQYPLVGWGTQSPSLSQGKPLCPVGCLMRNGMVKFIKEKDMEYISYDLVELEEENDPLHLQSDLELLGPLLRHRKLKSIEYYEEEEDRISELPDQILVRLVFFLPLKEALATMSGQDIDYLLSKCSALERSKVSGSIRLVTLRVSGPSLSLKVLEIYFCKEIKRIEILDAQNLVSFYLDCSEKPPLELLIGNVPRLVTVRIRLREFDYVPRAFTMLLCCISQLQILQLDVVNAQRDMKNRVYPMLTNLRQLNLILNQYDRYNLVKIIPFMKASAYLEKLVLKLCTTGIGNGKSQLRKVPKIQHYYLKSWEGGRVILIKHGIGISDQSNISYKMSDSKPGKEMKNCESRFNKSKAANYVGTQSL</sequence>
<dbReference type="Pfam" id="PF21530">
    <property type="entry name" value="Pif1_2B_dom"/>
    <property type="match status" value="1"/>
</dbReference>
<organism evidence="3 4">
    <name type="scientific">Ziziphus jujuba var. spinosa</name>
    <dbReference type="NCBI Taxonomy" id="714518"/>
    <lineage>
        <taxon>Eukaryota</taxon>
        <taxon>Viridiplantae</taxon>
        <taxon>Streptophyta</taxon>
        <taxon>Embryophyta</taxon>
        <taxon>Tracheophyta</taxon>
        <taxon>Spermatophyta</taxon>
        <taxon>Magnoliopsida</taxon>
        <taxon>eudicotyledons</taxon>
        <taxon>Gunneridae</taxon>
        <taxon>Pentapetalae</taxon>
        <taxon>rosids</taxon>
        <taxon>fabids</taxon>
        <taxon>Rosales</taxon>
        <taxon>Rhamnaceae</taxon>
        <taxon>Paliureae</taxon>
        <taxon>Ziziphus</taxon>
    </lineage>
</organism>
<evidence type="ECO:0008006" key="5">
    <source>
        <dbReference type="Google" id="ProtNLM"/>
    </source>
</evidence>
<dbReference type="GO" id="GO:0005657">
    <property type="term" value="C:replication fork"/>
    <property type="evidence" value="ECO:0007669"/>
    <property type="project" value="TreeGrafter"/>
</dbReference>
<dbReference type="PANTHER" id="PTHR23274:SF48">
    <property type="entry name" value="ATP-DEPENDENT DNA HELICASE"/>
    <property type="match status" value="1"/>
</dbReference>
<gene>
    <name evidence="3" type="ORF">FEM48_Zijuj02G0081700</name>
</gene>